<dbReference type="NCBIfam" id="TIGR01856">
    <property type="entry name" value="hisJ_fam"/>
    <property type="match status" value="1"/>
</dbReference>
<evidence type="ECO:0000256" key="1">
    <source>
        <dbReference type="ARBA" id="ARBA00004970"/>
    </source>
</evidence>
<comment type="similarity">
    <text evidence="2">Belongs to the ribose-phosphate pyrophosphokinase family.</text>
</comment>
<proteinExistence type="inferred from homology"/>
<dbReference type="Gene3D" id="3.20.20.140">
    <property type="entry name" value="Metal-dependent hydrolases"/>
    <property type="match status" value="1"/>
</dbReference>
<comment type="similarity">
    <text evidence="3">Belongs to the PHP hydrolase family. HisK subfamily.</text>
</comment>
<dbReference type="SUPFAM" id="SSF89550">
    <property type="entry name" value="PHP domain-like"/>
    <property type="match status" value="1"/>
</dbReference>
<keyword evidence="6" id="KW-0545">Nucleotide biosynthesis</keyword>
<dbReference type="GO" id="GO:0004749">
    <property type="term" value="F:ribose phosphate diphosphokinase activity"/>
    <property type="evidence" value="ECO:0007669"/>
    <property type="project" value="TreeGrafter"/>
</dbReference>
<evidence type="ECO:0000256" key="4">
    <source>
        <dbReference type="ARBA" id="ARBA00013085"/>
    </source>
</evidence>
<dbReference type="GO" id="GO:0000105">
    <property type="term" value="P:L-histidine biosynthetic process"/>
    <property type="evidence" value="ECO:0007669"/>
    <property type="project" value="UniProtKB-UniPathway"/>
</dbReference>
<name>A0A8J4SE91_9STRA</name>
<evidence type="ECO:0000256" key="5">
    <source>
        <dbReference type="ARBA" id="ARBA00022605"/>
    </source>
</evidence>
<dbReference type="GO" id="GO:0004401">
    <property type="term" value="F:histidinol-phosphatase activity"/>
    <property type="evidence" value="ECO:0007669"/>
    <property type="project" value="UniProtKB-EC"/>
</dbReference>
<evidence type="ECO:0000256" key="3">
    <source>
        <dbReference type="ARBA" id="ARBA00009152"/>
    </source>
</evidence>
<dbReference type="EC" id="3.1.3.15" evidence="4"/>
<evidence type="ECO:0000259" key="9">
    <source>
        <dbReference type="Pfam" id="PF02811"/>
    </source>
</evidence>
<comment type="pathway">
    <text evidence="1">Amino-acid biosynthesis; L-histidine biosynthesis; L-histidine from 5-phospho-alpha-D-ribose 1-diphosphate: step 8/9.</text>
</comment>
<dbReference type="FunFam" id="3.40.50.2020:FF:000014">
    <property type="entry name" value="Ribose-phosphate pyrophosphokinase 1"/>
    <property type="match status" value="1"/>
</dbReference>
<dbReference type="GO" id="GO:0006164">
    <property type="term" value="P:purine nucleotide biosynthetic process"/>
    <property type="evidence" value="ECO:0007669"/>
    <property type="project" value="TreeGrafter"/>
</dbReference>
<evidence type="ECO:0000313" key="12">
    <source>
        <dbReference type="Proteomes" id="UP000702964"/>
    </source>
</evidence>
<dbReference type="PANTHER" id="PTHR10210">
    <property type="entry name" value="RIBOSE-PHOSPHATE DIPHOSPHOKINASE FAMILY MEMBER"/>
    <property type="match status" value="1"/>
</dbReference>
<evidence type="ECO:0000256" key="8">
    <source>
        <dbReference type="ARBA" id="ARBA00049158"/>
    </source>
</evidence>
<accession>A0A8J4SE91</accession>
<evidence type="ECO:0000256" key="2">
    <source>
        <dbReference type="ARBA" id="ARBA00006478"/>
    </source>
</evidence>
<dbReference type="GO" id="GO:0000287">
    <property type="term" value="F:magnesium ion binding"/>
    <property type="evidence" value="ECO:0007669"/>
    <property type="project" value="InterPro"/>
</dbReference>
<feature type="domain" description="Ribose-phosphate pyrophosphokinase N-terminal" evidence="10">
    <location>
        <begin position="203"/>
        <end position="246"/>
    </location>
</feature>
<dbReference type="Pfam" id="PF14572">
    <property type="entry name" value="Pribosyl_synth"/>
    <property type="match status" value="1"/>
</dbReference>
<organism evidence="11 12">
    <name type="scientific">Phytophthora kernoviae 00238/432</name>
    <dbReference type="NCBI Taxonomy" id="1284355"/>
    <lineage>
        <taxon>Eukaryota</taxon>
        <taxon>Sar</taxon>
        <taxon>Stramenopiles</taxon>
        <taxon>Oomycota</taxon>
        <taxon>Peronosporomycetes</taxon>
        <taxon>Peronosporales</taxon>
        <taxon>Peronosporaceae</taxon>
        <taxon>Phytophthora</taxon>
    </lineage>
</organism>
<protein>
    <recommendedName>
        <fullName evidence="4">histidinol-phosphatase</fullName>
        <ecNumber evidence="4">3.1.3.15</ecNumber>
    </recommendedName>
</protein>
<gene>
    <name evidence="11" type="ORF">G195_002638</name>
</gene>
<dbReference type="InterPro" id="IPR016195">
    <property type="entry name" value="Pol/histidinol_Pase-like"/>
</dbReference>
<dbReference type="PANTHER" id="PTHR10210:SF41">
    <property type="entry name" value="RIBOSE-PHOSPHATE PYROPHOSPHOKINASE 1, CHLOROPLASTIC"/>
    <property type="match status" value="1"/>
</dbReference>
<dbReference type="Pfam" id="PF13793">
    <property type="entry name" value="Pribosyltran_N"/>
    <property type="match status" value="1"/>
</dbReference>
<dbReference type="InterPro" id="IPR010140">
    <property type="entry name" value="Histidinol_P_phosphatase_HisJ"/>
</dbReference>
<dbReference type="SUPFAM" id="SSF53271">
    <property type="entry name" value="PRTase-like"/>
    <property type="match status" value="1"/>
</dbReference>
<feature type="domain" description="PHP" evidence="9">
    <location>
        <begin position="3"/>
        <end position="148"/>
    </location>
</feature>
<dbReference type="NCBIfam" id="TIGR01251">
    <property type="entry name" value="ribP_PPkin"/>
    <property type="match status" value="1"/>
</dbReference>
<keyword evidence="7" id="KW-0368">Histidine biosynthesis</keyword>
<evidence type="ECO:0000259" key="10">
    <source>
        <dbReference type="Pfam" id="PF13793"/>
    </source>
</evidence>
<dbReference type="InterPro" id="IPR029099">
    <property type="entry name" value="Pribosyltran_N"/>
</dbReference>
<evidence type="ECO:0000256" key="6">
    <source>
        <dbReference type="ARBA" id="ARBA00022727"/>
    </source>
</evidence>
<dbReference type="GO" id="GO:0002189">
    <property type="term" value="C:ribose phosphate diphosphokinase complex"/>
    <property type="evidence" value="ECO:0007669"/>
    <property type="project" value="TreeGrafter"/>
</dbReference>
<dbReference type="Gene3D" id="3.40.50.2020">
    <property type="match status" value="2"/>
</dbReference>
<sequence length="440" mass="48446">MAMPMDELPRYVEECFSLKERYRGQIDVRVGLEGDYIEGWETEIRAIIERYPWDYVIGSVHFLGEWDITDFRQTHHWEGKDVLEVYRQYYDAVSKAAATGMYDIMGHADVIKRFGFAPAPEQTKERIALENAALQAIAKSGCAMELNASGLSKPCAEMFPGRRMLTEAIHLGIPLTLGSDAHDPLKLGDYLPEAEALLRELGSKRASARTVNIIVPYYGYARQERKSAPREPISAKMVADVLTTAGANRVVTIDLHAAAIQGFFNIPVDHMTSLDLISDYLLSKGIENPVVVSPDAGRASMAEKLANRLDSPFAIMIKKRPSHNESIITHVIGDVEGRTPIIIEDLIDTGTTILNVVEGLKERGSKNVYVCATHGLFSDGALSKLNHPSIAEVVVTDSIALPDDHPECFKVLPVAPMLARAIRIIVDGGSMATLFKDSGI</sequence>
<comment type="catalytic activity">
    <reaction evidence="8">
        <text>L-histidinol phosphate + H2O = L-histidinol + phosphate</text>
        <dbReference type="Rhea" id="RHEA:14465"/>
        <dbReference type="ChEBI" id="CHEBI:15377"/>
        <dbReference type="ChEBI" id="CHEBI:43474"/>
        <dbReference type="ChEBI" id="CHEBI:57699"/>
        <dbReference type="ChEBI" id="CHEBI:57980"/>
        <dbReference type="EC" id="3.1.3.15"/>
    </reaction>
</comment>
<comment type="caution">
    <text evidence="11">The sequence shown here is derived from an EMBL/GenBank/DDBJ whole genome shotgun (WGS) entry which is preliminary data.</text>
</comment>
<dbReference type="UniPathway" id="UPA00031">
    <property type="reaction ID" value="UER00013"/>
</dbReference>
<dbReference type="InterPro" id="IPR005946">
    <property type="entry name" value="Rib-P_diPkinase"/>
</dbReference>
<dbReference type="InterPro" id="IPR029057">
    <property type="entry name" value="PRTase-like"/>
</dbReference>
<dbReference type="CDD" id="cd06223">
    <property type="entry name" value="PRTases_typeI"/>
    <property type="match status" value="1"/>
</dbReference>
<dbReference type="Pfam" id="PF02811">
    <property type="entry name" value="PHP"/>
    <property type="match status" value="1"/>
</dbReference>
<dbReference type="CDD" id="cd12110">
    <property type="entry name" value="PHP_HisPPase_Hisj_like"/>
    <property type="match status" value="1"/>
</dbReference>
<dbReference type="EMBL" id="AOFI03000025">
    <property type="protein sequence ID" value="KAF4324119.1"/>
    <property type="molecule type" value="Genomic_DNA"/>
</dbReference>
<dbReference type="GO" id="GO:0006015">
    <property type="term" value="P:5-phosphoribose 1-diphosphate biosynthetic process"/>
    <property type="evidence" value="ECO:0007669"/>
    <property type="project" value="TreeGrafter"/>
</dbReference>
<dbReference type="SMART" id="SM01400">
    <property type="entry name" value="Pribosyltran_N"/>
    <property type="match status" value="1"/>
</dbReference>
<dbReference type="AlphaFoldDB" id="A0A8J4SE91"/>
<dbReference type="InterPro" id="IPR004013">
    <property type="entry name" value="PHP_dom"/>
</dbReference>
<dbReference type="GO" id="GO:0005737">
    <property type="term" value="C:cytoplasm"/>
    <property type="evidence" value="ECO:0007669"/>
    <property type="project" value="TreeGrafter"/>
</dbReference>
<evidence type="ECO:0000256" key="7">
    <source>
        <dbReference type="ARBA" id="ARBA00023102"/>
    </source>
</evidence>
<evidence type="ECO:0000313" key="11">
    <source>
        <dbReference type="EMBL" id="KAF4324119.1"/>
    </source>
</evidence>
<reference evidence="11" key="1">
    <citation type="journal article" date="2015" name="Genom Data">
        <title>Draft genome sequences of Phytophthora kernoviae and Phytophthora ramorum lineage EU2 from Scotland.</title>
        <authorList>
            <person name="Sambles C."/>
            <person name="Schlenzig A."/>
            <person name="O'Neill P."/>
            <person name="Grant M."/>
            <person name="Studholme D.J."/>
        </authorList>
    </citation>
    <scope>NUCLEOTIDE SEQUENCE</scope>
    <source>
        <strain evidence="11">00238/432</strain>
    </source>
</reference>
<dbReference type="InterPro" id="IPR000836">
    <property type="entry name" value="PRTase_dom"/>
</dbReference>
<keyword evidence="5" id="KW-0028">Amino-acid biosynthesis</keyword>
<dbReference type="NCBIfam" id="NF005596">
    <property type="entry name" value="PRK07328.1"/>
    <property type="match status" value="1"/>
</dbReference>
<reference evidence="11" key="2">
    <citation type="submission" date="2020-02" db="EMBL/GenBank/DDBJ databases">
        <authorList>
            <person name="Studholme D.J."/>
        </authorList>
    </citation>
    <scope>NUCLEOTIDE SEQUENCE</scope>
    <source>
        <strain evidence="11">00238/432</strain>
    </source>
</reference>
<dbReference type="Proteomes" id="UP000702964">
    <property type="component" value="Unassembled WGS sequence"/>
</dbReference>